<dbReference type="EMBL" id="LR134162">
    <property type="protein sequence ID" value="VEB07718.1"/>
    <property type="molecule type" value="Genomic_DNA"/>
</dbReference>
<sequence>MDATVLEITKDGVRVQLTSGMSMIVRAEHLVF</sequence>
<reference evidence="3 5" key="2">
    <citation type="submission" date="2018-12" db="EMBL/GenBank/DDBJ databases">
        <authorList>
            <consortium name="Pathogen Informatics"/>
        </authorList>
    </citation>
    <scope>NUCLEOTIDE SEQUENCE [LARGE SCALE GENOMIC DNA]</scope>
    <source>
        <strain evidence="3 5">NCTC13635</strain>
    </source>
</reference>
<dbReference type="Proteomes" id="UP000254340">
    <property type="component" value="Unassembled WGS sequence"/>
</dbReference>
<evidence type="ECO:0000259" key="1">
    <source>
        <dbReference type="Pfam" id="PF17516"/>
    </source>
</evidence>
<name>A0A377XF02_KLEPN</name>
<protein>
    <submittedName>
        <fullName evidence="2">ProQ: influences osmotic activation of compatible solute ProP</fullName>
    </submittedName>
</protein>
<dbReference type="AlphaFoldDB" id="A0A377XF02"/>
<proteinExistence type="predicted"/>
<dbReference type="Proteomes" id="UP000282433">
    <property type="component" value="Chromosome"/>
</dbReference>
<dbReference type="EMBL" id="UGLH01000005">
    <property type="protein sequence ID" value="STT79911.1"/>
    <property type="molecule type" value="Genomic_DNA"/>
</dbReference>
<reference evidence="2 4" key="1">
    <citation type="submission" date="2018-06" db="EMBL/GenBank/DDBJ databases">
        <authorList>
            <consortium name="Pathogen Informatics"/>
            <person name="Doyle S."/>
        </authorList>
    </citation>
    <scope>NUCLEOTIDE SEQUENCE [LARGE SCALE GENOMIC DNA]</scope>
    <source>
        <strain evidence="2 4">NCTC5047</strain>
    </source>
</reference>
<evidence type="ECO:0000313" key="2">
    <source>
        <dbReference type="EMBL" id="STT79911.1"/>
    </source>
</evidence>
<dbReference type="InterPro" id="IPR035236">
    <property type="entry name" value="ProQ_C"/>
</dbReference>
<organism evidence="2 4">
    <name type="scientific">Klebsiella pneumoniae</name>
    <dbReference type="NCBI Taxonomy" id="573"/>
    <lineage>
        <taxon>Bacteria</taxon>
        <taxon>Pseudomonadati</taxon>
        <taxon>Pseudomonadota</taxon>
        <taxon>Gammaproteobacteria</taxon>
        <taxon>Enterobacterales</taxon>
        <taxon>Enterobacteriaceae</taxon>
        <taxon>Klebsiella/Raoultella group</taxon>
        <taxon>Klebsiella</taxon>
        <taxon>Klebsiella pneumoniae complex</taxon>
    </lineage>
</organism>
<gene>
    <name evidence="2" type="primary">proQ_2</name>
    <name evidence="3" type="synonym">proQ</name>
    <name evidence="3" type="ORF">NCTC13635_07003</name>
    <name evidence="2" type="ORF">NCTC5047_02324</name>
</gene>
<evidence type="ECO:0000313" key="3">
    <source>
        <dbReference type="EMBL" id="VEB07718.1"/>
    </source>
</evidence>
<accession>A0A377XF02</accession>
<feature type="domain" description="RNA chaperone ProQ C-terminal" evidence="1">
    <location>
        <begin position="1"/>
        <end position="32"/>
    </location>
</feature>
<evidence type="ECO:0000313" key="4">
    <source>
        <dbReference type="Proteomes" id="UP000254340"/>
    </source>
</evidence>
<dbReference type="Pfam" id="PF17516">
    <property type="entry name" value="ProQ_C"/>
    <property type="match status" value="1"/>
</dbReference>
<evidence type="ECO:0000313" key="5">
    <source>
        <dbReference type="Proteomes" id="UP000282433"/>
    </source>
</evidence>